<dbReference type="RefSeq" id="XP_007407745.1">
    <property type="nucleotide sequence ID" value="XM_007407683.1"/>
</dbReference>
<protein>
    <submittedName>
        <fullName evidence="2">Uncharacterized protein</fullName>
    </submittedName>
</protein>
<feature type="compositionally biased region" description="Polar residues" evidence="1">
    <location>
        <begin position="170"/>
        <end position="179"/>
    </location>
</feature>
<evidence type="ECO:0000256" key="1">
    <source>
        <dbReference type="SAM" id="MobiDB-lite"/>
    </source>
</evidence>
<dbReference type="EMBL" id="GL883099">
    <property type="protein sequence ID" value="EGG08771.1"/>
    <property type="molecule type" value="Genomic_DNA"/>
</dbReference>
<dbReference type="VEuPathDB" id="FungiDB:MELLADRAFT_84300"/>
<dbReference type="AlphaFoldDB" id="F4RF91"/>
<evidence type="ECO:0000313" key="3">
    <source>
        <dbReference type="Proteomes" id="UP000001072"/>
    </source>
</evidence>
<proteinExistence type="predicted"/>
<dbReference type="Proteomes" id="UP000001072">
    <property type="component" value="Unassembled WGS sequence"/>
</dbReference>
<feature type="region of interest" description="Disordered" evidence="1">
    <location>
        <begin position="170"/>
        <end position="198"/>
    </location>
</feature>
<sequence length="257" mass="27887">MNGSQPFANPLYLTSYGPAIDSLSEGSLYSMTCKMIGSNDHNHNHFHFKNSNRINFGTTEALGNNVPEDLIDKITMIAMGVIVAIDTVKDPLYKGKTTVIATLKHTDYDPFTRMNVSWMTQHHIPPIRNMERAQVLCVIGREVQFTGLIRDYDVDKFMWACEVNAISVTSGHSANSKTSPKAPGKPGNGRTPSTMRPKVTAGLQSRTLLLKSDTDVSASVSGEGSGSAAETEASLTMEVAAEAVKAPTGPNKRARRE</sequence>
<dbReference type="GeneID" id="18933432"/>
<dbReference type="KEGG" id="mlr:MELLADRAFT_84300"/>
<reference evidence="3" key="1">
    <citation type="journal article" date="2011" name="Proc. Natl. Acad. Sci. U.S.A.">
        <title>Obligate biotrophy features unraveled by the genomic analysis of rust fungi.</title>
        <authorList>
            <person name="Duplessis S."/>
            <person name="Cuomo C.A."/>
            <person name="Lin Y.-C."/>
            <person name="Aerts A."/>
            <person name="Tisserant E."/>
            <person name="Veneault-Fourrey C."/>
            <person name="Joly D.L."/>
            <person name="Hacquard S."/>
            <person name="Amselem J."/>
            <person name="Cantarel B.L."/>
            <person name="Chiu R."/>
            <person name="Coutinho P.M."/>
            <person name="Feau N."/>
            <person name="Field M."/>
            <person name="Frey P."/>
            <person name="Gelhaye E."/>
            <person name="Goldberg J."/>
            <person name="Grabherr M.G."/>
            <person name="Kodira C.D."/>
            <person name="Kohler A."/>
            <person name="Kuees U."/>
            <person name="Lindquist E.A."/>
            <person name="Lucas S.M."/>
            <person name="Mago R."/>
            <person name="Mauceli E."/>
            <person name="Morin E."/>
            <person name="Murat C."/>
            <person name="Pangilinan J.L."/>
            <person name="Park R."/>
            <person name="Pearson M."/>
            <person name="Quesneville H."/>
            <person name="Rouhier N."/>
            <person name="Sakthikumar S."/>
            <person name="Salamov A.A."/>
            <person name="Schmutz J."/>
            <person name="Selles B."/>
            <person name="Shapiro H."/>
            <person name="Tanguay P."/>
            <person name="Tuskan G.A."/>
            <person name="Henrissat B."/>
            <person name="Van de Peer Y."/>
            <person name="Rouze P."/>
            <person name="Ellis J.G."/>
            <person name="Dodds P.N."/>
            <person name="Schein J.E."/>
            <person name="Zhong S."/>
            <person name="Hamelin R.C."/>
            <person name="Grigoriev I.V."/>
            <person name="Szabo L.J."/>
            <person name="Martin F."/>
        </authorList>
    </citation>
    <scope>NUCLEOTIDE SEQUENCE [LARGE SCALE GENOMIC DNA]</scope>
    <source>
        <strain evidence="3">98AG31 / pathotype 3-4-7</strain>
    </source>
</reference>
<feature type="compositionally biased region" description="Low complexity" evidence="1">
    <location>
        <begin position="216"/>
        <end position="234"/>
    </location>
</feature>
<dbReference type="OrthoDB" id="2505029at2759"/>
<dbReference type="HOGENOM" id="CLU_076149_0_0_1"/>
<name>F4RF91_MELLP</name>
<gene>
    <name evidence="2" type="ORF">MELLADRAFT_84300</name>
</gene>
<dbReference type="InParanoid" id="F4RF91"/>
<accession>F4RF91</accession>
<organism evidence="3">
    <name type="scientific">Melampsora larici-populina (strain 98AG31 / pathotype 3-4-7)</name>
    <name type="common">Poplar leaf rust fungus</name>
    <dbReference type="NCBI Taxonomy" id="747676"/>
    <lineage>
        <taxon>Eukaryota</taxon>
        <taxon>Fungi</taxon>
        <taxon>Dikarya</taxon>
        <taxon>Basidiomycota</taxon>
        <taxon>Pucciniomycotina</taxon>
        <taxon>Pucciniomycetes</taxon>
        <taxon>Pucciniales</taxon>
        <taxon>Melampsoraceae</taxon>
        <taxon>Melampsora</taxon>
    </lineage>
</organism>
<feature type="region of interest" description="Disordered" evidence="1">
    <location>
        <begin position="212"/>
        <end position="257"/>
    </location>
</feature>
<evidence type="ECO:0000313" key="2">
    <source>
        <dbReference type="EMBL" id="EGG08771.1"/>
    </source>
</evidence>
<keyword evidence="3" id="KW-1185">Reference proteome</keyword>